<dbReference type="Proteomes" id="UP001152747">
    <property type="component" value="Unassembled WGS sequence"/>
</dbReference>
<reference evidence="1" key="1">
    <citation type="submission" date="2022-11" db="EMBL/GenBank/DDBJ databases">
        <authorList>
            <person name="Kikuchi T."/>
        </authorList>
    </citation>
    <scope>NUCLEOTIDE SEQUENCE</scope>
    <source>
        <strain evidence="1">PS1010</strain>
    </source>
</reference>
<dbReference type="InterPro" id="IPR004987">
    <property type="entry name" value="DUF272"/>
</dbReference>
<dbReference type="AlphaFoldDB" id="A0A9P1N568"/>
<comment type="caution">
    <text evidence="1">The sequence shown here is derived from an EMBL/GenBank/DDBJ whole genome shotgun (WGS) entry which is preliminary data.</text>
</comment>
<name>A0A9P1N568_9PELO</name>
<keyword evidence="2" id="KW-1185">Reference proteome</keyword>
<evidence type="ECO:0000313" key="2">
    <source>
        <dbReference type="Proteomes" id="UP001152747"/>
    </source>
</evidence>
<accession>A0A9P1N568</accession>
<evidence type="ECO:0000313" key="1">
    <source>
        <dbReference type="EMBL" id="CAI5448227.1"/>
    </source>
</evidence>
<dbReference type="Pfam" id="PF03312">
    <property type="entry name" value="DUF272"/>
    <property type="match status" value="2"/>
</dbReference>
<protein>
    <submittedName>
        <fullName evidence="1">Uncharacterized protein</fullName>
    </submittedName>
</protein>
<sequence length="650" mass="74297">MQFIAIKKLLNNQKTLLISIDGSMRHLLDNKQFDINLGEIYEIELKNFAPEKLKIVKHSSDLRFEIGKTDVEGKNTFAVLKKENRSVFFDSKVFGRVACIDENVTLSKLDEAHPIIVTLITEEFKIGENSICHWGARIDTEYIPKPSHPQKSKKENTEPNKVQKQCIGVVTKVETNDKNVKSYFCWLTDQHISSVMFDQPKKLLNLQRGDYFNANFVKYKDTEKWKFVSFIEIIAQPLTKFKLFKDTISLEVELHSIKPANNSEFRANAEAFHPLFGNIVDVWDNLDDCDVSEPIKGSNLPTMVEKEMMIAIKQFQKDKILLISIDGSKRYLVEKETLKKSGLDLGSICQVDIENYSPESFKMIKHKSGLHFEVLGKTLDSAVGRGTCGVLRKQNGSVFFESKIFGRVACVDDNITISKLDKSHPINVTILSEEFKVGENSVCHWGAIIDENSVVPSKVDKAIASIKHLIVQKEKNNNVVKNPQKEKEKSQKISEKIQKQCVGVVTKVEDSEENIKSYFCWLTDEHISSIVFDSAKRALHLQRGDFFRANFVKFKGCDKWKFVSFIERIEPLTIIYFHKDTIGLVVRIQNIRFANNEEFRANTEAYHPIVGNIIDPWKILNDSDSDGIEVKIVLHKFTGTYSWAVSKKVA</sequence>
<proteinExistence type="predicted"/>
<dbReference type="EMBL" id="CANHGI010000004">
    <property type="protein sequence ID" value="CAI5448227.1"/>
    <property type="molecule type" value="Genomic_DNA"/>
</dbReference>
<dbReference type="PANTHER" id="PTHR21516">
    <property type="entry name" value="AAA_LID_7 DOMAIN-CONTAINING PROTEIN-RELATED-RELATED"/>
    <property type="match status" value="1"/>
</dbReference>
<gene>
    <name evidence="1" type="ORF">CAMP_LOCUS10864</name>
</gene>
<organism evidence="1 2">
    <name type="scientific">Caenorhabditis angaria</name>
    <dbReference type="NCBI Taxonomy" id="860376"/>
    <lineage>
        <taxon>Eukaryota</taxon>
        <taxon>Metazoa</taxon>
        <taxon>Ecdysozoa</taxon>
        <taxon>Nematoda</taxon>
        <taxon>Chromadorea</taxon>
        <taxon>Rhabditida</taxon>
        <taxon>Rhabditina</taxon>
        <taxon>Rhabditomorpha</taxon>
        <taxon>Rhabditoidea</taxon>
        <taxon>Rhabditidae</taxon>
        <taxon>Peloderinae</taxon>
        <taxon>Caenorhabditis</taxon>
    </lineage>
</organism>